<reference evidence="1" key="1">
    <citation type="submission" date="2021-06" db="EMBL/GenBank/DDBJ databases">
        <authorList>
            <person name="Kallberg Y."/>
            <person name="Tangrot J."/>
            <person name="Rosling A."/>
        </authorList>
    </citation>
    <scope>NUCLEOTIDE SEQUENCE</scope>
    <source>
        <strain evidence="1">MA461A</strain>
    </source>
</reference>
<feature type="non-terminal residue" evidence="1">
    <location>
        <position position="1"/>
    </location>
</feature>
<keyword evidence="2" id="KW-1185">Reference proteome</keyword>
<gene>
    <name evidence="1" type="ORF">RPERSI_LOCUS28548</name>
</gene>
<feature type="non-terminal residue" evidence="1">
    <location>
        <position position="103"/>
    </location>
</feature>
<dbReference type="Proteomes" id="UP000789920">
    <property type="component" value="Unassembled WGS sequence"/>
</dbReference>
<protein>
    <submittedName>
        <fullName evidence="1">25833_t:CDS:1</fullName>
    </submittedName>
</protein>
<name>A0ACA9SAJ1_9GLOM</name>
<organism evidence="1 2">
    <name type="scientific">Racocetra persica</name>
    <dbReference type="NCBI Taxonomy" id="160502"/>
    <lineage>
        <taxon>Eukaryota</taxon>
        <taxon>Fungi</taxon>
        <taxon>Fungi incertae sedis</taxon>
        <taxon>Mucoromycota</taxon>
        <taxon>Glomeromycotina</taxon>
        <taxon>Glomeromycetes</taxon>
        <taxon>Diversisporales</taxon>
        <taxon>Gigasporaceae</taxon>
        <taxon>Racocetra</taxon>
    </lineage>
</organism>
<accession>A0ACA9SAJ1</accession>
<proteinExistence type="predicted"/>
<dbReference type="EMBL" id="CAJVQC010104427">
    <property type="protein sequence ID" value="CAG8832691.1"/>
    <property type="molecule type" value="Genomic_DNA"/>
</dbReference>
<comment type="caution">
    <text evidence="1">The sequence shown here is derived from an EMBL/GenBank/DDBJ whole genome shotgun (WGS) entry which is preliminary data.</text>
</comment>
<sequence length="103" mass="11557">FCFDKNIIENDNYITGTALYRINNDSNKFREIVFKGFSKNPNSLVTSFEKNSIVLMVTIVQSVPVSYSDDEYTLTPEDLPKSSSLLLFSASVIPNSYISDNNG</sequence>
<evidence type="ECO:0000313" key="1">
    <source>
        <dbReference type="EMBL" id="CAG8832691.1"/>
    </source>
</evidence>
<evidence type="ECO:0000313" key="2">
    <source>
        <dbReference type="Proteomes" id="UP000789920"/>
    </source>
</evidence>